<feature type="transmembrane region" description="Helical" evidence="7">
    <location>
        <begin position="12"/>
        <end position="35"/>
    </location>
</feature>
<dbReference type="PIRSF" id="PIRSF004810">
    <property type="entry name" value="ChrA"/>
    <property type="match status" value="1"/>
</dbReference>
<evidence type="ECO:0000256" key="5">
    <source>
        <dbReference type="ARBA" id="ARBA00022989"/>
    </source>
</evidence>
<reference evidence="8 9" key="1">
    <citation type="journal article" date="2015" name="Int. J. Syst. Evol. Microbiol.">
        <title>Flavisolibacter ginsenosidimutans sp. nov., with ginsenoside-converting activity isolated from soil used for cultivating ginseng.</title>
        <authorList>
            <person name="Zhao Y."/>
            <person name="Liu Q."/>
            <person name="Kang M.S."/>
            <person name="Jin F."/>
            <person name="Yu H."/>
            <person name="Im W.T."/>
        </authorList>
    </citation>
    <scope>NUCLEOTIDE SEQUENCE [LARGE SCALE GENOMIC DNA]</scope>
    <source>
        <strain evidence="8 9">Gsoil 636</strain>
    </source>
</reference>
<name>A0A5B8UKR7_9BACT</name>
<dbReference type="GO" id="GO:0015109">
    <property type="term" value="F:chromate transmembrane transporter activity"/>
    <property type="evidence" value="ECO:0007669"/>
    <property type="project" value="InterPro"/>
</dbReference>
<dbReference type="AlphaFoldDB" id="A0A5B8UKR7"/>
<evidence type="ECO:0000256" key="2">
    <source>
        <dbReference type="ARBA" id="ARBA00005262"/>
    </source>
</evidence>
<dbReference type="EMBL" id="CP042433">
    <property type="protein sequence ID" value="QEC57274.1"/>
    <property type="molecule type" value="Genomic_DNA"/>
</dbReference>
<comment type="subcellular location">
    <subcellularLocation>
        <location evidence="1">Cell membrane</location>
        <topology evidence="1">Multi-pass membrane protein</topology>
    </subcellularLocation>
</comment>
<dbReference type="Proteomes" id="UP000321204">
    <property type="component" value="Chromosome"/>
</dbReference>
<evidence type="ECO:0000256" key="6">
    <source>
        <dbReference type="ARBA" id="ARBA00023136"/>
    </source>
</evidence>
<accession>A0A5B8UKR7</accession>
<evidence type="ECO:0000256" key="4">
    <source>
        <dbReference type="ARBA" id="ARBA00022692"/>
    </source>
</evidence>
<dbReference type="PANTHER" id="PTHR33567:SF3">
    <property type="entry name" value="CHROMATE ION TRANSPORTER (EUROFUNG)"/>
    <property type="match status" value="1"/>
</dbReference>
<dbReference type="OrthoDB" id="9788907at2"/>
<evidence type="ECO:0000313" key="9">
    <source>
        <dbReference type="Proteomes" id="UP000321204"/>
    </source>
</evidence>
<feature type="transmembrane region" description="Helical" evidence="7">
    <location>
        <begin position="229"/>
        <end position="248"/>
    </location>
</feature>
<dbReference type="Pfam" id="PF02417">
    <property type="entry name" value="Chromate_transp"/>
    <property type="match status" value="2"/>
</dbReference>
<evidence type="ECO:0000256" key="1">
    <source>
        <dbReference type="ARBA" id="ARBA00004651"/>
    </source>
</evidence>
<evidence type="ECO:0000256" key="3">
    <source>
        <dbReference type="ARBA" id="ARBA00022475"/>
    </source>
</evidence>
<comment type="similarity">
    <text evidence="2">Belongs to the chromate ion transporter (CHR) (TC 2.A.51) family.</text>
</comment>
<protein>
    <submittedName>
        <fullName evidence="8">Chromate transporter</fullName>
    </submittedName>
</protein>
<dbReference type="InterPro" id="IPR014047">
    <property type="entry name" value="Chr_Tranpt_l_chain"/>
</dbReference>
<keyword evidence="3" id="KW-1003">Cell membrane</keyword>
<feature type="transmembrane region" description="Helical" evidence="7">
    <location>
        <begin position="77"/>
        <end position="100"/>
    </location>
</feature>
<dbReference type="InterPro" id="IPR003370">
    <property type="entry name" value="Chromate_transpt"/>
</dbReference>
<feature type="transmembrane region" description="Helical" evidence="7">
    <location>
        <begin position="283"/>
        <end position="303"/>
    </location>
</feature>
<keyword evidence="5 7" id="KW-1133">Transmembrane helix</keyword>
<keyword evidence="9" id="KW-1185">Reference proteome</keyword>
<sequence>MMLRHIPFLKRVFLYSITAFGGPQAHIAMMMKLFVDRTPYITKEELLEYNAFCNLLPGASSTQTVTLIGYKRGGVPLAILTLIVWVSPACILMGAFSFLLPHIESQQLDRRLFQYVPSMAVGFLVYAAVKAFGISVKNLITWIIMLLCVGATYIFFKSPWIFPVLIVLSGAATNISKKRIPDFEISQKKVKWANAWLFVTIFLLAGFFSETSRKKDWSARKPLNLFENTYRMGSLVFGGGHVLMPMMYEQYSVRPEVRKITDPAGARNQIEIGKEEMTTGMGIVRAIPGPVFSIASFTGGMALKNMGAAVQVLGCLIGAVAIFLPSALLVLFFFPVWNYLKKYAIVYRSLEGINAAVVGIMIASTLYIMKDISLADATAESLLNLSFIICTFLLLRFTRIYSPFIVGVCLLLGYFL</sequence>
<feature type="transmembrane region" description="Helical" evidence="7">
    <location>
        <begin position="382"/>
        <end position="415"/>
    </location>
</feature>
<evidence type="ECO:0000256" key="7">
    <source>
        <dbReference type="SAM" id="Phobius"/>
    </source>
</evidence>
<gene>
    <name evidence="8" type="ORF">FSB75_15675</name>
</gene>
<dbReference type="KEGG" id="fgg:FSB75_15675"/>
<proteinExistence type="inferred from homology"/>
<dbReference type="PANTHER" id="PTHR33567">
    <property type="entry name" value="CHROMATE ION TRANSPORTER (EUROFUNG)"/>
    <property type="match status" value="1"/>
</dbReference>
<feature type="transmembrane region" description="Helical" evidence="7">
    <location>
        <begin position="112"/>
        <end position="133"/>
    </location>
</feature>
<dbReference type="RefSeq" id="WP_146789417.1">
    <property type="nucleotide sequence ID" value="NZ_BAABIO010000003.1"/>
</dbReference>
<evidence type="ECO:0000313" key="8">
    <source>
        <dbReference type="EMBL" id="QEC57274.1"/>
    </source>
</evidence>
<feature type="transmembrane region" description="Helical" evidence="7">
    <location>
        <begin position="139"/>
        <end position="171"/>
    </location>
</feature>
<keyword evidence="6 7" id="KW-0472">Membrane</keyword>
<feature type="transmembrane region" description="Helical" evidence="7">
    <location>
        <begin position="309"/>
        <end position="340"/>
    </location>
</feature>
<organism evidence="8 9">
    <name type="scientific">Flavisolibacter ginsenosidimutans</name>
    <dbReference type="NCBI Taxonomy" id="661481"/>
    <lineage>
        <taxon>Bacteria</taxon>
        <taxon>Pseudomonadati</taxon>
        <taxon>Bacteroidota</taxon>
        <taxon>Chitinophagia</taxon>
        <taxon>Chitinophagales</taxon>
        <taxon>Chitinophagaceae</taxon>
        <taxon>Flavisolibacter</taxon>
    </lineage>
</organism>
<dbReference type="GO" id="GO:0005886">
    <property type="term" value="C:plasma membrane"/>
    <property type="evidence" value="ECO:0007669"/>
    <property type="project" value="UniProtKB-SubCell"/>
</dbReference>
<feature type="transmembrane region" description="Helical" evidence="7">
    <location>
        <begin position="352"/>
        <end position="370"/>
    </location>
</feature>
<keyword evidence="4 7" id="KW-0812">Transmembrane</keyword>
<feature type="transmembrane region" description="Helical" evidence="7">
    <location>
        <begin position="192"/>
        <end position="209"/>
    </location>
</feature>